<proteinExistence type="predicted"/>
<protein>
    <submittedName>
        <fullName evidence="1">Uncharacterized protein</fullName>
    </submittedName>
</protein>
<accession>A0ACC2HUQ8</accession>
<comment type="caution">
    <text evidence="1">The sequence shown here is derived from an EMBL/GenBank/DDBJ whole genome shotgun (WGS) entry which is preliminary data.</text>
</comment>
<evidence type="ECO:0000313" key="2">
    <source>
        <dbReference type="Proteomes" id="UP001153331"/>
    </source>
</evidence>
<reference evidence="1" key="1">
    <citation type="submission" date="2022-11" db="EMBL/GenBank/DDBJ databases">
        <title>Genome Sequence of Boeremia exigua.</title>
        <authorList>
            <person name="Buettner E."/>
        </authorList>
    </citation>
    <scope>NUCLEOTIDE SEQUENCE</scope>
    <source>
        <strain evidence="1">CU02</strain>
    </source>
</reference>
<keyword evidence="2" id="KW-1185">Reference proteome</keyword>
<dbReference type="Proteomes" id="UP001153331">
    <property type="component" value="Unassembled WGS sequence"/>
</dbReference>
<organism evidence="1 2">
    <name type="scientific">Boeremia exigua</name>
    <dbReference type="NCBI Taxonomy" id="749465"/>
    <lineage>
        <taxon>Eukaryota</taxon>
        <taxon>Fungi</taxon>
        <taxon>Dikarya</taxon>
        <taxon>Ascomycota</taxon>
        <taxon>Pezizomycotina</taxon>
        <taxon>Dothideomycetes</taxon>
        <taxon>Pleosporomycetidae</taxon>
        <taxon>Pleosporales</taxon>
        <taxon>Pleosporineae</taxon>
        <taxon>Didymellaceae</taxon>
        <taxon>Boeremia</taxon>
    </lineage>
</organism>
<gene>
    <name evidence="1" type="ORF">OPT61_g9289</name>
</gene>
<evidence type="ECO:0000313" key="1">
    <source>
        <dbReference type="EMBL" id="KAJ8106817.1"/>
    </source>
</evidence>
<sequence length="551" mass="62396">MYVSPIKTCRHYLLENTADNAERATIEAAEIYKRAAIYFSKELTQDERKSNMAQQTASLRDLELIVETARKGYESSRHQKPKKWLTRLFSRLMYYGNIFDVLAQHHPEYVALAWGAMKFLFVACLNHEGTVTSIAKGLARIADALPRVELATILYQTTKMNAAVEALYAHIIRFLIRAHDWYRESSLRHVLHSITRPAQLRYEDLLEEIGTCSRNIEQLAIAGSQVEIWQMNTVLQVMAERVERSESAMNELKQMITSEFTATTYKAPTCLIPAENQSLNSSSLVDTNQKVSDLQFSEMVRIAADPSSFDPHESYNQAIIVRNLRQRSRNQALSAFWHCAELKKLADAPSCSLMLVRSTFQERRTLRDTAVTITEELKRRKIPNLWAIGAQNLDTNTKAPAPNDILRSLIAQALVSRDSAHTQKSTALNCAQLHTTTTQKQRFDILGAALASICQQTYILLELESLVSLAGDNTPADELIEIFENLFRELQARGTKPIVKVLVFTCRPMVALPRASANVLVAALPGKSSSRVRQPLKHQRKKIRLLSTQRR</sequence>
<name>A0ACC2HUQ8_9PLEO</name>
<dbReference type="EMBL" id="JAPHNI010001070">
    <property type="protein sequence ID" value="KAJ8106817.1"/>
    <property type="molecule type" value="Genomic_DNA"/>
</dbReference>